<name>W4V9M3_9FIRM</name>
<dbReference type="AlphaFoldDB" id="W4V9M3"/>
<dbReference type="Proteomes" id="UP000019109">
    <property type="component" value="Unassembled WGS sequence"/>
</dbReference>
<sequence length="145" mass="17145">MKWSDCAIQDLRKYNHLKASLESIPERMEALRCRFVSIKGAATDKVPVKGGSSRYEDNLLDIIVEKERLQYLYRANKTLLDLIERGLASLDKTERLVLDRFYIDRPKDHVEKLMEELNYEKSRVYEIKDQALYKFTIAMYGIVEY</sequence>
<dbReference type="STRING" id="1294263.JCM21531_3050"/>
<protein>
    <recommendedName>
        <fullName evidence="3">Phage transcriptional regulator</fullName>
    </recommendedName>
</protein>
<evidence type="ECO:0000313" key="2">
    <source>
        <dbReference type="Proteomes" id="UP000019109"/>
    </source>
</evidence>
<gene>
    <name evidence="1" type="ORF">JCM21531_3050</name>
</gene>
<comment type="caution">
    <text evidence="1">The sequence shown here is derived from an EMBL/GenBank/DDBJ whole genome shotgun (WGS) entry which is preliminary data.</text>
</comment>
<keyword evidence="2" id="KW-1185">Reference proteome</keyword>
<dbReference type="EMBL" id="BAVR01000039">
    <property type="protein sequence ID" value="GAE89513.1"/>
    <property type="molecule type" value="Genomic_DNA"/>
</dbReference>
<dbReference type="RefSeq" id="WP_038289779.1">
    <property type="nucleotide sequence ID" value="NZ_BAVR01000039.1"/>
</dbReference>
<organism evidence="1 2">
    <name type="scientific">Acetivibrio straminisolvens JCM 21531</name>
    <dbReference type="NCBI Taxonomy" id="1294263"/>
    <lineage>
        <taxon>Bacteria</taxon>
        <taxon>Bacillati</taxon>
        <taxon>Bacillota</taxon>
        <taxon>Clostridia</taxon>
        <taxon>Eubacteriales</taxon>
        <taxon>Oscillospiraceae</taxon>
        <taxon>Acetivibrio</taxon>
    </lineage>
</organism>
<evidence type="ECO:0000313" key="1">
    <source>
        <dbReference type="EMBL" id="GAE89513.1"/>
    </source>
</evidence>
<dbReference type="OrthoDB" id="1852623at2"/>
<reference evidence="1" key="1">
    <citation type="journal article" date="2014" name="Genome Announc.">
        <title>Draft Genome Sequence of Clostridium straminisolvens Strain JCM 21531T, Isolated from a Cellulose-Degrading Bacterial Community.</title>
        <authorList>
            <person name="Yuki M."/>
            <person name="Oshima K."/>
            <person name="Suda W."/>
            <person name="Sakamoto M."/>
            <person name="Kitamura K."/>
            <person name="Iida T."/>
            <person name="Hattori M."/>
            <person name="Ohkuma M."/>
        </authorList>
    </citation>
    <scope>NUCLEOTIDE SEQUENCE [LARGE SCALE GENOMIC DNA]</scope>
    <source>
        <strain evidence="1">JCM 21531</strain>
    </source>
</reference>
<proteinExistence type="predicted"/>
<evidence type="ECO:0008006" key="3">
    <source>
        <dbReference type="Google" id="ProtNLM"/>
    </source>
</evidence>
<accession>W4V9M3</accession>